<accession>D8U3R6</accession>
<dbReference type="SMART" id="SM01114">
    <property type="entry name" value="CXC"/>
    <property type="match status" value="2"/>
</dbReference>
<feature type="compositionally biased region" description="Gly residues" evidence="4">
    <location>
        <begin position="763"/>
        <end position="777"/>
    </location>
</feature>
<keyword evidence="3" id="KW-0539">Nucleus</keyword>
<dbReference type="PANTHER" id="PTHR12446:SF34">
    <property type="entry name" value="PROTEIN LIN-54 HOMOLOG"/>
    <property type="match status" value="1"/>
</dbReference>
<feature type="region of interest" description="Disordered" evidence="4">
    <location>
        <begin position="1464"/>
        <end position="1489"/>
    </location>
</feature>
<feature type="compositionally biased region" description="Gly residues" evidence="4">
    <location>
        <begin position="1173"/>
        <end position="1185"/>
    </location>
</feature>
<dbReference type="KEGG" id="vcn:VOLCADRAFT_94037"/>
<dbReference type="STRING" id="3068.D8U3R6"/>
<feature type="region of interest" description="Disordered" evidence="4">
    <location>
        <begin position="1967"/>
        <end position="1987"/>
    </location>
</feature>
<dbReference type="InterPro" id="IPR005172">
    <property type="entry name" value="CRC"/>
</dbReference>
<feature type="region of interest" description="Disordered" evidence="4">
    <location>
        <begin position="581"/>
        <end position="611"/>
    </location>
</feature>
<protein>
    <recommendedName>
        <fullName evidence="5">CRC domain-containing protein</fullName>
    </recommendedName>
</protein>
<feature type="region of interest" description="Disordered" evidence="4">
    <location>
        <begin position="1628"/>
        <end position="1694"/>
    </location>
</feature>
<feature type="region of interest" description="Disordered" evidence="4">
    <location>
        <begin position="1166"/>
        <end position="1197"/>
    </location>
</feature>
<reference evidence="6 7" key="1">
    <citation type="journal article" date="2010" name="Science">
        <title>Genomic analysis of organismal complexity in the multicellular green alga Volvox carteri.</title>
        <authorList>
            <person name="Prochnik S.E."/>
            <person name="Umen J."/>
            <person name="Nedelcu A.M."/>
            <person name="Hallmann A."/>
            <person name="Miller S.M."/>
            <person name="Nishii I."/>
            <person name="Ferris P."/>
            <person name="Kuo A."/>
            <person name="Mitros T."/>
            <person name="Fritz-Laylin L.K."/>
            <person name="Hellsten U."/>
            <person name="Chapman J."/>
            <person name="Simakov O."/>
            <person name="Rensing S.A."/>
            <person name="Terry A."/>
            <person name="Pangilinan J."/>
            <person name="Kapitonov V."/>
            <person name="Jurka J."/>
            <person name="Salamov A."/>
            <person name="Shapiro H."/>
            <person name="Schmutz J."/>
            <person name="Grimwood J."/>
            <person name="Lindquist E."/>
            <person name="Lucas S."/>
            <person name="Grigoriev I.V."/>
            <person name="Schmitt R."/>
            <person name="Kirk D."/>
            <person name="Rokhsar D.S."/>
        </authorList>
    </citation>
    <scope>NUCLEOTIDE SEQUENCE [LARGE SCALE GENOMIC DNA]</scope>
    <source>
        <strain evidence="7">f. Nagariensis / Eve</strain>
    </source>
</reference>
<feature type="region of interest" description="Disordered" evidence="4">
    <location>
        <begin position="747"/>
        <end position="787"/>
    </location>
</feature>
<feature type="compositionally biased region" description="Gly residues" evidence="4">
    <location>
        <begin position="1653"/>
        <end position="1686"/>
    </location>
</feature>
<dbReference type="InParanoid" id="D8U3R6"/>
<dbReference type="Proteomes" id="UP000001058">
    <property type="component" value="Unassembled WGS sequence"/>
</dbReference>
<dbReference type="EMBL" id="GL378356">
    <property type="protein sequence ID" value="EFJ45575.1"/>
    <property type="molecule type" value="Genomic_DNA"/>
</dbReference>
<feature type="region of interest" description="Disordered" evidence="4">
    <location>
        <begin position="466"/>
        <end position="509"/>
    </location>
</feature>
<feature type="compositionally biased region" description="Low complexity" evidence="4">
    <location>
        <begin position="226"/>
        <end position="244"/>
    </location>
</feature>
<dbReference type="GeneID" id="9622283"/>
<feature type="compositionally biased region" description="Gly residues" evidence="4">
    <location>
        <begin position="601"/>
        <end position="611"/>
    </location>
</feature>
<feature type="compositionally biased region" description="Gly residues" evidence="4">
    <location>
        <begin position="314"/>
        <end position="324"/>
    </location>
</feature>
<feature type="region of interest" description="Disordered" evidence="4">
    <location>
        <begin position="1813"/>
        <end position="1836"/>
    </location>
</feature>
<dbReference type="RefSeq" id="XP_002953265.1">
    <property type="nucleotide sequence ID" value="XM_002953219.1"/>
</dbReference>
<proteinExistence type="inferred from homology"/>
<dbReference type="PANTHER" id="PTHR12446">
    <property type="entry name" value="TESMIN/TSO1-RELATED"/>
    <property type="match status" value="1"/>
</dbReference>
<dbReference type="PROSITE" id="PS51634">
    <property type="entry name" value="CRC"/>
    <property type="match status" value="1"/>
</dbReference>
<feature type="region of interest" description="Disordered" evidence="4">
    <location>
        <begin position="87"/>
        <end position="118"/>
    </location>
</feature>
<evidence type="ECO:0000256" key="4">
    <source>
        <dbReference type="SAM" id="MobiDB-lite"/>
    </source>
</evidence>
<comment type="subcellular location">
    <subcellularLocation>
        <location evidence="1">Nucleus</location>
    </subcellularLocation>
</comment>
<organism evidence="7">
    <name type="scientific">Volvox carteri f. nagariensis</name>
    <dbReference type="NCBI Taxonomy" id="3068"/>
    <lineage>
        <taxon>Eukaryota</taxon>
        <taxon>Viridiplantae</taxon>
        <taxon>Chlorophyta</taxon>
        <taxon>core chlorophytes</taxon>
        <taxon>Chlorophyceae</taxon>
        <taxon>CS clade</taxon>
        <taxon>Chlamydomonadales</taxon>
        <taxon>Volvocaceae</taxon>
        <taxon>Volvox</taxon>
    </lineage>
</organism>
<dbReference type="InterPro" id="IPR033467">
    <property type="entry name" value="Tesmin/TSO1-like_CXC"/>
</dbReference>
<feature type="compositionally biased region" description="Basic residues" evidence="4">
    <location>
        <begin position="479"/>
        <end position="494"/>
    </location>
</feature>
<dbReference type="InterPro" id="IPR028307">
    <property type="entry name" value="Lin-54_fam"/>
</dbReference>
<dbReference type="Pfam" id="PF03638">
    <property type="entry name" value="TCR"/>
    <property type="match status" value="2"/>
</dbReference>
<dbReference type="GO" id="GO:0005634">
    <property type="term" value="C:nucleus"/>
    <property type="evidence" value="ECO:0007669"/>
    <property type="project" value="UniProtKB-SubCell"/>
</dbReference>
<feature type="compositionally biased region" description="Gly residues" evidence="4">
    <location>
        <begin position="104"/>
        <end position="118"/>
    </location>
</feature>
<evidence type="ECO:0000313" key="6">
    <source>
        <dbReference type="EMBL" id="EFJ45575.1"/>
    </source>
</evidence>
<feature type="compositionally biased region" description="Gly residues" evidence="4">
    <location>
        <begin position="919"/>
        <end position="934"/>
    </location>
</feature>
<comment type="similarity">
    <text evidence="2">Belongs to the lin-54 family.</text>
</comment>
<feature type="compositionally biased region" description="Acidic residues" evidence="4">
    <location>
        <begin position="983"/>
        <end position="998"/>
    </location>
</feature>
<keyword evidence="7" id="KW-1185">Reference proteome</keyword>
<feature type="compositionally biased region" description="Polar residues" evidence="4">
    <location>
        <begin position="1975"/>
        <end position="1987"/>
    </location>
</feature>
<feature type="domain" description="CRC" evidence="5">
    <location>
        <begin position="786"/>
        <end position="897"/>
    </location>
</feature>
<evidence type="ECO:0000256" key="2">
    <source>
        <dbReference type="ARBA" id="ARBA00007267"/>
    </source>
</evidence>
<evidence type="ECO:0000313" key="7">
    <source>
        <dbReference type="Proteomes" id="UP000001058"/>
    </source>
</evidence>
<dbReference type="OrthoDB" id="6283463at2759"/>
<name>D8U3R6_VOLCA</name>
<feature type="region of interest" description="Disordered" evidence="4">
    <location>
        <begin position="677"/>
        <end position="712"/>
    </location>
</feature>
<feature type="region of interest" description="Disordered" evidence="4">
    <location>
        <begin position="1214"/>
        <end position="1243"/>
    </location>
</feature>
<feature type="compositionally biased region" description="Gly residues" evidence="4">
    <location>
        <begin position="1214"/>
        <end position="1223"/>
    </location>
</feature>
<feature type="region of interest" description="Disordered" evidence="4">
    <location>
        <begin position="300"/>
        <end position="325"/>
    </location>
</feature>
<dbReference type="eggNOG" id="KOG1171">
    <property type="taxonomic scope" value="Eukaryota"/>
</dbReference>
<sequence>MDALASFFAPSPALPVPLFSPSAAAPNSLFDTSVNRARADVFTPTPCKSGALDHVTALLHDVGRGGQSGAGSDPIGVHLQHQRCNNDSAVPTNAATDPHHHEGGSGGSGSGSGSGGSHMFGGSGGAAAGIDGGSGNGGGLYGSFCGIANGGGGGCAGLQLNVKDMLLAHHDDDDRSGGLLTSMPSFCGGGGSGGGGGGFGSGLGLGRPRSRYLDFCTTPRHSADAAASGGAAAAPDATSGDATTGSNTGQHSRGADGAAESPPESLDEPQKPVLSYPSPNEETRIAIAGGCVKVVESGASRTTVETPGVELGCGPSGGGGGASGGITSTEVAAGPAAAATGTERMATVSASAAGGGGGGGSNGVLVPSSGGSFGLRTESLLVLPGTSVAVPGGGGGGLMVPVSGSGRGGGGNDGGGCDLSSSMEADTMQYSAGGRGSGAGGVCLDRDLGMSSPSLLPPPPLSLGGLMPSSFSVPPHLQPNHHHLQHHHHHHHHQQQQQQQHYQSSAMTSSMMDLSMARGGSGAGTGASTLMMVSEGGGAMPGLQPLSQMQMPLCEDDKSFVKRQIQQQQMQQQQMQQQQMQQQQPLVRGGSGTFAVRMASGGSGAGGGGGGGVNGSSGGLLQGRDAAAAVAASGGCERPGVGLPPRSGGGGGGGINVMPGGGMPGAAVAAASVGGAGGGGAGNGGASTPSTLQRPQRTRTASSYGGGGAGGAMNEGTVMSMRGAPSMDFDSDVVVPELELSPDFPGRGGINANANPNAHRSSGAGGGLTQIQGGGPNRGRRTSENSSKSCRCKKSQCLKLYCDCFAAGQYCGSCSCISCHNRPEHADRVLQRREDIAARDPQAFTRKIQLAPNGNGKHKRGCNCRKSHCLKKYCECYQGGVKCGIQCTCMECENMDVGSSQEGAGARGALKRGGAAAKGAGGRAGGGGGGGGSRAGSRRSSATGMYDDYAPSPPLPSTSGCSDGPSPTPSQGTVPGSGVVRDEMDEDAEEEEEEEEGDGPSQEQLGPLKRRRKQELGRRTAATPLPLPSDHPTAPTSESSALATGGTWAEEARNSAGCNNRRGAAATVAAAHASDNNADNAYPRTEGGGMGDMTLAAVGTAGGDLGPSGAGAAAAMAAAAAMPPPPSGQDLRFSLGPEPPGFTPRGLGISSLDVVSPPPLSMLTHLESDTDSDGGGLEGAGGGLGCRPRRRSAQHQYRQQYMNTGGAAVAAAAGGGGGGGGGAADVPHPSALRRNGGSRHQSHGMVGLDVGVMDFDDSSSALADAMITAIADEASRGPMAGGGECVATTAGAAGTAAAAAAAAAAAGRHQHRQSGEAAAAAGSDAATAREGGGVLLCGELLGSGCLLDDGSNDMFLAGFEPNSVEGARGCGSFGFGSGGSGGGFLSPRFGGMGGGNSSFGLATSPTAFPRSGGVNGSLGLCAVSPQWRVRPPGLGPMGEVAAAVGPPLGLMSSNSWLHLPHRRPSRFAPTRVNGGSGGGGSSAMSYDPSQLPPWPPVASVTTCTVGGPLVPELCGLDSGLALKGGHLDMGRAGAAAAAAASVHTLVSPVRTSAMSAAALARRRETGGPEGDASRAPSYQGAPSGCGDEQRESGPWVVPAAHHHLEAASSPSKQQRCFMATAAGGGGNLAAPLQLPQPSAMTPGEQPQFDILTGGSGGGHPRTQPPGGGRGGSRNGGGCAGAAGGGASANRPPRAGSFVADKEQLKASALQYMTQRLGCGGTRGTITSLIKQPVAAFAAAATAASAAAPAPPSQMVSLPAVYGQGGGGGGGVTGACAPGLHGGIGNGGGGSGGDGSLGGGATVKVSSCAGGGGTGGGGGGGASQPLPQGHCGDGGGPFSAAATGGSAGAMAAPPQRAVSNGAAAVNASNAVQVPFGIVSGVMGHGVGGGAGGGDGSAGAAAAAAASGVVVGGGGAVYHVAIGGTPVSRPLLRLGGMTKLGSGSTVFLSPSSGMWGRCSAGVGVVHDPPSAKRTVGAESTTATSANCGQ</sequence>
<dbReference type="GO" id="GO:0006355">
    <property type="term" value="P:regulation of DNA-templated transcription"/>
    <property type="evidence" value="ECO:0007669"/>
    <property type="project" value="TreeGrafter"/>
</dbReference>
<feature type="compositionally biased region" description="Polar residues" evidence="4">
    <location>
        <begin position="688"/>
        <end position="703"/>
    </location>
</feature>
<feature type="region of interest" description="Disordered" evidence="4">
    <location>
        <begin position="915"/>
        <end position="1055"/>
    </location>
</feature>
<feature type="region of interest" description="Disordered" evidence="4">
    <location>
        <begin position="634"/>
        <end position="653"/>
    </location>
</feature>
<evidence type="ECO:0000256" key="3">
    <source>
        <dbReference type="ARBA" id="ARBA00023242"/>
    </source>
</evidence>
<evidence type="ECO:0000259" key="5">
    <source>
        <dbReference type="PROSITE" id="PS51634"/>
    </source>
</evidence>
<evidence type="ECO:0000256" key="1">
    <source>
        <dbReference type="ARBA" id="ARBA00004123"/>
    </source>
</evidence>
<feature type="region of interest" description="Disordered" evidence="4">
    <location>
        <begin position="1558"/>
        <end position="1593"/>
    </location>
</feature>
<gene>
    <name evidence="6" type="ORF">VOLCADRAFT_94037</name>
</gene>
<feature type="region of interest" description="Disordered" evidence="4">
    <location>
        <begin position="226"/>
        <end position="278"/>
    </location>
</feature>